<reference evidence="2" key="1">
    <citation type="submission" date="2016-09" db="EMBL/GenBank/DDBJ databases">
        <title>Whole Genome Sequencing of Salmonella enterica subsp. enterica serovar Nottingham.</title>
        <authorList>
            <person name="Zheng J."/>
            <person name="Wang H."/>
        </authorList>
    </citation>
    <scope>NUCLEOTIDE SEQUENCE [LARGE SCALE GENOMIC DNA]</scope>
    <source>
        <strain evidence="2">CFSAN055411</strain>
    </source>
</reference>
<proteinExistence type="predicted"/>
<accession>A0A3F3IQ17</accession>
<comment type="caution">
    <text evidence="2">The sequence shown here is derived from an EMBL/GenBank/DDBJ whole genome shotgun (WGS) entry which is preliminary data.</text>
</comment>
<feature type="region of interest" description="Disordered" evidence="1">
    <location>
        <begin position="107"/>
        <end position="129"/>
    </location>
</feature>
<evidence type="ECO:0008006" key="3">
    <source>
        <dbReference type="Google" id="ProtNLM"/>
    </source>
</evidence>
<dbReference type="EMBL" id="MJEL01000004">
    <property type="protein sequence ID" value="OEH99114.1"/>
    <property type="molecule type" value="Genomic_DNA"/>
</dbReference>
<feature type="compositionally biased region" description="Low complexity" evidence="1">
    <location>
        <begin position="116"/>
        <end position="129"/>
    </location>
</feature>
<dbReference type="AlphaFoldDB" id="A0A3F3IQ17"/>
<name>A0A3F3IQ17_SALER</name>
<sequence>MTDKQTLTVAGELEYGVAFNGELHYDFEMGLSTMEQTYQALDATEAACGTTEGAKADLYYRMALMARTLRRLGTIPPDALTPELLLAELTAEDYDRLLDATIAVKKKRQRVKSDTPDSALPSSPSAPTA</sequence>
<dbReference type="Proteomes" id="UP000852880">
    <property type="component" value="Unassembled WGS sequence"/>
</dbReference>
<dbReference type="RefSeq" id="WP_069721047.1">
    <property type="nucleotide sequence ID" value="NZ_MJEL01000004.1"/>
</dbReference>
<protein>
    <recommendedName>
        <fullName evidence="3">Phage tail assembly protein</fullName>
    </recommendedName>
</protein>
<organism evidence="2">
    <name type="scientific">Salmonella enterica</name>
    <name type="common">Salmonella choleraesuis</name>
    <dbReference type="NCBI Taxonomy" id="28901"/>
    <lineage>
        <taxon>Bacteria</taxon>
        <taxon>Pseudomonadati</taxon>
        <taxon>Pseudomonadota</taxon>
        <taxon>Gammaproteobacteria</taxon>
        <taxon>Enterobacterales</taxon>
        <taxon>Enterobacteriaceae</taxon>
        <taxon>Salmonella</taxon>
    </lineage>
</organism>
<evidence type="ECO:0000256" key="1">
    <source>
        <dbReference type="SAM" id="MobiDB-lite"/>
    </source>
</evidence>
<evidence type="ECO:0000313" key="2">
    <source>
        <dbReference type="EMBL" id="OEH99114.1"/>
    </source>
</evidence>
<gene>
    <name evidence="2" type="ORF">BH006_14150</name>
</gene>